<dbReference type="AlphaFoldDB" id="H3S9C4"/>
<dbReference type="Proteomes" id="UP000003900">
    <property type="component" value="Unassembled WGS sequence"/>
</dbReference>
<organism evidence="1 2">
    <name type="scientific">Paenibacillus dendritiformis C454</name>
    <dbReference type="NCBI Taxonomy" id="1131935"/>
    <lineage>
        <taxon>Bacteria</taxon>
        <taxon>Bacillati</taxon>
        <taxon>Bacillota</taxon>
        <taxon>Bacilli</taxon>
        <taxon>Bacillales</taxon>
        <taxon>Paenibacillaceae</taxon>
        <taxon>Paenibacillus</taxon>
    </lineage>
</organism>
<accession>H3S9C4</accession>
<dbReference type="EMBL" id="AHKH01000001">
    <property type="protein sequence ID" value="EHQ64372.1"/>
    <property type="molecule type" value="Genomic_DNA"/>
</dbReference>
<sequence length="168" mass="19486">MIRNNKNSTKAILLLILLFAVFYLFQKDWNNVISDKSLNKEISVEDISSTQMSKAVYTRIGNGATVHFEDVELNQDDVSNITSWINSTPESEIIELHRIPSNISAGILIRLKSRKEIRIQYDLENIFITRTDVKKKQVMYSINQGNLKNFFDKKLRGFYFGEDKEMDA</sequence>
<reference evidence="1 2" key="1">
    <citation type="journal article" date="2012" name="J. Bacteriol.">
        <title>Genome Sequence of the Pattern-Forming Social Bacterium Paenibacillus dendritiformis C454 Chiral Morphotype.</title>
        <authorList>
            <person name="Sirota-Madi A."/>
            <person name="Olender T."/>
            <person name="Helman Y."/>
            <person name="Brainis I."/>
            <person name="Finkelshtein A."/>
            <person name="Roth D."/>
            <person name="Hagai E."/>
            <person name="Leshkowitz D."/>
            <person name="Brodsky L."/>
            <person name="Galatenko V."/>
            <person name="Nikolaev V."/>
            <person name="Gutnick D.L."/>
            <person name="Lancet D."/>
            <person name="Ben-Jacob E."/>
        </authorList>
    </citation>
    <scope>NUCLEOTIDE SEQUENCE [LARGE SCALE GENOMIC DNA]</scope>
    <source>
        <strain evidence="1 2">C454</strain>
    </source>
</reference>
<gene>
    <name evidence="1" type="ORF">PDENDC454_00620</name>
</gene>
<evidence type="ECO:0000313" key="2">
    <source>
        <dbReference type="Proteomes" id="UP000003900"/>
    </source>
</evidence>
<keyword evidence="2" id="KW-1185">Reference proteome</keyword>
<evidence type="ECO:0000313" key="1">
    <source>
        <dbReference type="EMBL" id="EHQ64372.1"/>
    </source>
</evidence>
<name>H3S9C4_9BACL</name>
<dbReference type="RefSeq" id="WP_006674636.1">
    <property type="nucleotide sequence ID" value="NZ_AHKH01000001.1"/>
</dbReference>
<proteinExistence type="predicted"/>
<protein>
    <submittedName>
        <fullName evidence="1">Uncharacterized protein</fullName>
    </submittedName>
</protein>
<comment type="caution">
    <text evidence="1">The sequence shown here is derived from an EMBL/GenBank/DDBJ whole genome shotgun (WGS) entry which is preliminary data.</text>
</comment>